<protein>
    <submittedName>
        <fullName evidence="1">Uncharacterized protein</fullName>
    </submittedName>
</protein>
<evidence type="ECO:0000313" key="2">
    <source>
        <dbReference type="Proteomes" id="UP000000719"/>
    </source>
</evidence>
<dbReference type="STRING" id="373903.Hore_03570"/>
<name>B8D1P1_HALOH</name>
<reference evidence="1 2" key="1">
    <citation type="journal article" date="2009" name="PLoS ONE">
        <title>Genome analysis of the anaerobic thermohalophilic bacterium Halothermothrix orenii.</title>
        <authorList>
            <person name="Mavromatis K."/>
            <person name="Ivanova N."/>
            <person name="Anderson I."/>
            <person name="Lykidis A."/>
            <person name="Hooper S.D."/>
            <person name="Sun H."/>
            <person name="Kunin V."/>
            <person name="Lapidus A."/>
            <person name="Hugenholtz P."/>
            <person name="Patel B."/>
            <person name="Kyrpides N.C."/>
        </authorList>
    </citation>
    <scope>NUCLEOTIDE SEQUENCE [LARGE SCALE GENOMIC DNA]</scope>
    <source>
        <strain evidence="2">H 168 / OCM 544 / DSM 9562</strain>
    </source>
</reference>
<gene>
    <name evidence="1" type="ordered locus">Hore_03570</name>
</gene>
<accession>B8D1P1</accession>
<dbReference type="AlphaFoldDB" id="B8D1P1"/>
<keyword evidence="2" id="KW-1185">Reference proteome</keyword>
<dbReference type="RefSeq" id="WP_012635306.1">
    <property type="nucleotide sequence ID" value="NC_011899.1"/>
</dbReference>
<organism evidence="1 2">
    <name type="scientific">Halothermothrix orenii (strain H 168 / OCM 544 / DSM 9562)</name>
    <dbReference type="NCBI Taxonomy" id="373903"/>
    <lineage>
        <taxon>Bacteria</taxon>
        <taxon>Bacillati</taxon>
        <taxon>Bacillota</taxon>
        <taxon>Clostridia</taxon>
        <taxon>Halanaerobiales</taxon>
        <taxon>Halothermotrichaceae</taxon>
        <taxon>Halothermothrix</taxon>
    </lineage>
</organism>
<sequence length="145" mass="16919">MKTDVTTELLKLYFTGELSNIIKRLKAKNKRQLSDDIYCTLYGIDYSIIKPGKVNTHSDPTGNRAAKIADLYYERLVEIERYQEIMKEVEDFLKELNRSDRIIIQSLVLDQPLTNVAKETGIYYEKARRRAHQLINIARNKLTPP</sequence>
<dbReference type="HOGENOM" id="CLU_1784184_0_0_9"/>
<dbReference type="KEGG" id="hor:Hore_03570"/>
<dbReference type="Proteomes" id="UP000000719">
    <property type="component" value="Chromosome"/>
</dbReference>
<dbReference type="EMBL" id="CP001098">
    <property type="protein sequence ID" value="ACL69118.1"/>
    <property type="molecule type" value="Genomic_DNA"/>
</dbReference>
<proteinExistence type="predicted"/>
<evidence type="ECO:0000313" key="1">
    <source>
        <dbReference type="EMBL" id="ACL69118.1"/>
    </source>
</evidence>